<dbReference type="Proteomes" id="UP000178613">
    <property type="component" value="Unassembled WGS sequence"/>
</dbReference>
<organism evidence="2 3">
    <name type="scientific">Candidatus Wildermuthbacteria bacterium RIFCSPHIGHO2_02_FULL_49_9</name>
    <dbReference type="NCBI Taxonomy" id="1802456"/>
    <lineage>
        <taxon>Bacteria</taxon>
        <taxon>Candidatus Wildermuthiibacteriota</taxon>
    </lineage>
</organism>
<reference evidence="2 3" key="1">
    <citation type="journal article" date="2016" name="Nat. Commun.">
        <title>Thousands of microbial genomes shed light on interconnected biogeochemical processes in an aquifer system.</title>
        <authorList>
            <person name="Anantharaman K."/>
            <person name="Brown C.T."/>
            <person name="Hug L.A."/>
            <person name="Sharon I."/>
            <person name="Castelle C.J."/>
            <person name="Probst A.J."/>
            <person name="Thomas B.C."/>
            <person name="Singh A."/>
            <person name="Wilkins M.J."/>
            <person name="Karaoz U."/>
            <person name="Brodie E.L."/>
            <person name="Williams K.H."/>
            <person name="Hubbard S.S."/>
            <person name="Banfield J.F."/>
        </authorList>
    </citation>
    <scope>NUCLEOTIDE SEQUENCE [LARGE SCALE GENOMIC DNA]</scope>
</reference>
<dbReference type="AlphaFoldDB" id="A0A1G2REP1"/>
<evidence type="ECO:0000313" key="3">
    <source>
        <dbReference type="Proteomes" id="UP000178613"/>
    </source>
</evidence>
<keyword evidence="1" id="KW-1133">Transmembrane helix</keyword>
<name>A0A1G2REP1_9BACT</name>
<feature type="transmembrane region" description="Helical" evidence="1">
    <location>
        <begin position="21"/>
        <end position="47"/>
    </location>
</feature>
<dbReference type="NCBIfam" id="TIGR02532">
    <property type="entry name" value="IV_pilin_GFxxxE"/>
    <property type="match status" value="1"/>
</dbReference>
<dbReference type="EMBL" id="MHUB01000018">
    <property type="protein sequence ID" value="OHA70742.1"/>
    <property type="molecule type" value="Genomic_DNA"/>
</dbReference>
<proteinExistence type="predicted"/>
<dbReference type="SUPFAM" id="SSF75011">
    <property type="entry name" value="3-carboxy-cis,cis-mucoante lactonizing enzyme"/>
    <property type="match status" value="1"/>
</dbReference>
<evidence type="ECO:0000256" key="1">
    <source>
        <dbReference type="SAM" id="Phobius"/>
    </source>
</evidence>
<gene>
    <name evidence="2" type="ORF">A3D64_02830</name>
</gene>
<sequence length="494" mass="53870">MKAELITKNHLGSRDLSRNRGFSLIEILIAVAILTLSVSAVILLVFANQNLKVDVLTNNEGVSIAQGLIEELRAKSRQDFSGVVTVAPSADGIYTKGAVVTDIDLFTKLITTTVTWTESAVRPITVKFATIVTDPQSAFGGDTCSPVLTGDWTAPQDYTDGYGYYDFISPNGTSGLDAFNLKVYLTSDITGKDNFYIIDVSDPTPPPSINPKLPKLGSLEAEYALTDVRVAGKYAYVTTMSQLYELFIIDISDPTNLEYADIVKKFDVKLPGFTGYGNTVFYSKKKLYVGMTKSTGPEFYIVDVSDPLNPDVEDSFEIGTSVNQIIVKDGLAYLAGALDNQVWILDVSDPADIHQTNPAQQIFVDPSGTQDWSGQSIALSGTDLYLGRIYDVGANGPELYVLDADDLSQPPIDSLTQTKQDGVSRMVIRENLMFMSNTKHNDGFQIWDINTLMRYDTSPLNVEESSTSGMDCEGNFVYLGERSGKALQIIGPGP</sequence>
<dbReference type="InterPro" id="IPR012902">
    <property type="entry name" value="N_methyl_site"/>
</dbReference>
<comment type="caution">
    <text evidence="2">The sequence shown here is derived from an EMBL/GenBank/DDBJ whole genome shotgun (WGS) entry which is preliminary data.</text>
</comment>
<keyword evidence="1" id="KW-0472">Membrane</keyword>
<dbReference type="PROSITE" id="PS00409">
    <property type="entry name" value="PROKAR_NTER_METHYL"/>
    <property type="match status" value="1"/>
</dbReference>
<dbReference type="Pfam" id="PF07963">
    <property type="entry name" value="N_methyl"/>
    <property type="match status" value="1"/>
</dbReference>
<evidence type="ECO:0000313" key="2">
    <source>
        <dbReference type="EMBL" id="OHA70742.1"/>
    </source>
</evidence>
<protein>
    <recommendedName>
        <fullName evidence="4">Prepilin-type N-terminal cleavage/methylation domain-containing protein</fullName>
    </recommendedName>
</protein>
<dbReference type="InterPro" id="IPR013211">
    <property type="entry name" value="LVIVD"/>
</dbReference>
<evidence type="ECO:0008006" key="4">
    <source>
        <dbReference type="Google" id="ProtNLM"/>
    </source>
</evidence>
<dbReference type="Pfam" id="PF08309">
    <property type="entry name" value="LVIVD"/>
    <property type="match status" value="2"/>
</dbReference>
<keyword evidence="1" id="KW-0812">Transmembrane</keyword>
<accession>A0A1G2REP1</accession>